<dbReference type="PANTHER" id="PTHR12110">
    <property type="entry name" value="HYDROXYPYRUVATE ISOMERASE"/>
    <property type="match status" value="1"/>
</dbReference>
<dbReference type="InterPro" id="IPR013022">
    <property type="entry name" value="Xyl_isomerase-like_TIM-brl"/>
</dbReference>
<evidence type="ECO:0000259" key="1">
    <source>
        <dbReference type="Pfam" id="PF01261"/>
    </source>
</evidence>
<sequence>MKFSLAHLTVIGCPPPEMTYLAARAGYDYVSLRLIPMGVAGENLYLPEDKKMISDTRTALAQTGIEVWDIELARILVNKDPRDYLPAMEVAAELGARHVISSAWTNTTGDRDVIVEHFARLCDLAKPLGLTVNLEFPSFSRLTNLQQAADIVAAANRCNSAILLDTLYLHFSGVTPEEITALPHHWFQFIHVCDTSPEIPRDKQEMTRIARDNRLYIGEGCIDFSAIFKSLPADITCSIELPNLQRVKKYGYEEHARRCLASARKHLGAG</sequence>
<dbReference type="GO" id="GO:0016853">
    <property type="term" value="F:isomerase activity"/>
    <property type="evidence" value="ECO:0007669"/>
    <property type="project" value="UniProtKB-KW"/>
</dbReference>
<dbReference type="Gene3D" id="3.20.20.150">
    <property type="entry name" value="Divalent-metal-dependent TIM barrel enzymes"/>
    <property type="match status" value="1"/>
</dbReference>
<feature type="domain" description="Xylose isomerase-like TIM barrel" evidence="1">
    <location>
        <begin position="21"/>
        <end position="243"/>
    </location>
</feature>
<dbReference type="AlphaFoldDB" id="A0A1H0SRY3"/>
<keyword evidence="2" id="KW-0413">Isomerase</keyword>
<protein>
    <submittedName>
        <fullName evidence="2">Sugar phosphate isomerase/epimerase</fullName>
    </submittedName>
</protein>
<dbReference type="Pfam" id="PF01261">
    <property type="entry name" value="AP_endonuc_2"/>
    <property type="match status" value="1"/>
</dbReference>
<keyword evidence="3" id="KW-1185">Reference proteome</keyword>
<organism evidence="2 3">
    <name type="scientific">Desulforhopalus singaporensis</name>
    <dbReference type="NCBI Taxonomy" id="91360"/>
    <lineage>
        <taxon>Bacteria</taxon>
        <taxon>Pseudomonadati</taxon>
        <taxon>Thermodesulfobacteriota</taxon>
        <taxon>Desulfobulbia</taxon>
        <taxon>Desulfobulbales</taxon>
        <taxon>Desulfocapsaceae</taxon>
        <taxon>Desulforhopalus</taxon>
    </lineage>
</organism>
<dbReference type="InterPro" id="IPR050312">
    <property type="entry name" value="IolE/XylAMocC-like"/>
</dbReference>
<dbReference type="SUPFAM" id="SSF51658">
    <property type="entry name" value="Xylose isomerase-like"/>
    <property type="match status" value="1"/>
</dbReference>
<accession>A0A1H0SRY3</accession>
<dbReference type="PANTHER" id="PTHR12110:SF48">
    <property type="entry name" value="BLL3656 PROTEIN"/>
    <property type="match status" value="1"/>
</dbReference>
<dbReference type="EMBL" id="FNJI01000020">
    <property type="protein sequence ID" value="SDP44464.1"/>
    <property type="molecule type" value="Genomic_DNA"/>
</dbReference>
<name>A0A1H0SRY3_9BACT</name>
<dbReference type="STRING" id="91360.SAMN05660330_02794"/>
<evidence type="ECO:0000313" key="2">
    <source>
        <dbReference type="EMBL" id="SDP44464.1"/>
    </source>
</evidence>
<evidence type="ECO:0000313" key="3">
    <source>
        <dbReference type="Proteomes" id="UP000199073"/>
    </source>
</evidence>
<dbReference type="Proteomes" id="UP000199073">
    <property type="component" value="Unassembled WGS sequence"/>
</dbReference>
<dbReference type="InterPro" id="IPR036237">
    <property type="entry name" value="Xyl_isomerase-like_sf"/>
</dbReference>
<gene>
    <name evidence="2" type="ORF">SAMN05660330_02794</name>
</gene>
<reference evidence="2 3" key="1">
    <citation type="submission" date="2016-10" db="EMBL/GenBank/DDBJ databases">
        <authorList>
            <person name="de Groot N.N."/>
        </authorList>
    </citation>
    <scope>NUCLEOTIDE SEQUENCE [LARGE SCALE GENOMIC DNA]</scope>
    <source>
        <strain evidence="2 3">DSM 12130</strain>
    </source>
</reference>
<proteinExistence type="predicted"/>